<accession>A0A066U6N8</accession>
<name>A0A066U6N8_9PSEU</name>
<sequence length="613" mass="69194">MTRIFLSHTGADSDIAGRLSEAMRERGAEVYDYGDRPGQEFVRGTQSALENADYFVALISPAAMESDWCDLERQTAYHRQIELKRQFVFVVQVQRTPRTGTGFLRVASWIDLLEPQTPDKLTKTLAALGFGDGAPAPGTGPTPWTVFHNREDELNRLINALTTRGTPDLWLVVSPPKLGKTWFLQEVLRRRAALDPPCRIQLVDLRSLPLEYRHDWIKVLCQLLDIAEPASATFGQSECVTAAAALIKRDRAQLYLLDSADLMSKPAAANLRSALTTIHRLVQRRSSSGKTRVSLIIASRHKDGWEGFGPQGGPRIVKIPLGEFTEDVVRLAVRELADDLSTDALDKWSDGLCRLSEGLPAVLAQSLRWAESTEFVDDCQTAAQEVFDQVARPYIKGDLLATESLLPFAGDDPKRRAALEAALKFAVRYRLLTQSHLRYHIENNAEFQRLLETAGWNQVDLWQAIGQTALQNREVQEPWHVLHRPIRRLLYRYYYPDADSRRSSHEQAREFYAKWAARGAGWELGPILVESLWHETAKLLHTSPGTVPEDLPRTAVRLVDEFRRPEILEPSEYCDYVTERLTADREFEMLLRDFDGLFPRVVAAIADTITGGA</sequence>
<dbReference type="Gene3D" id="3.40.50.10140">
    <property type="entry name" value="Toll/interleukin-1 receptor homology (TIR) domain"/>
    <property type="match status" value="1"/>
</dbReference>
<gene>
    <name evidence="2" type="ORF">DV20_22600</name>
</gene>
<protein>
    <recommendedName>
        <fullName evidence="1">TIR domain-containing protein</fullName>
    </recommendedName>
</protein>
<dbReference type="InterPro" id="IPR027417">
    <property type="entry name" value="P-loop_NTPase"/>
</dbReference>
<dbReference type="EMBL" id="JMQI01000047">
    <property type="protein sequence ID" value="KDN19893.1"/>
    <property type="molecule type" value="Genomic_DNA"/>
</dbReference>
<dbReference type="InterPro" id="IPR035897">
    <property type="entry name" value="Toll_tir_struct_dom_sf"/>
</dbReference>
<organism evidence="2 3">
    <name type="scientific">Amycolatopsis rifamycinica</name>
    <dbReference type="NCBI Taxonomy" id="287986"/>
    <lineage>
        <taxon>Bacteria</taxon>
        <taxon>Bacillati</taxon>
        <taxon>Actinomycetota</taxon>
        <taxon>Actinomycetes</taxon>
        <taxon>Pseudonocardiales</taxon>
        <taxon>Pseudonocardiaceae</taxon>
        <taxon>Amycolatopsis</taxon>
    </lineage>
</organism>
<dbReference type="SMART" id="SM00255">
    <property type="entry name" value="TIR"/>
    <property type="match status" value="1"/>
</dbReference>
<reference evidence="2 3" key="1">
    <citation type="submission" date="2014-05" db="EMBL/GenBank/DDBJ databases">
        <title>Draft genome sequence of Amycolatopsis rifamycinica DSM 46095.</title>
        <authorList>
            <person name="Lal R."/>
            <person name="Saxena A."/>
            <person name="Kumari R."/>
            <person name="Mukherjee U."/>
            <person name="Singh P."/>
            <person name="Sangwan N."/>
            <person name="Mahato N.K."/>
        </authorList>
    </citation>
    <scope>NUCLEOTIDE SEQUENCE [LARGE SCALE GENOMIC DNA]</scope>
    <source>
        <strain evidence="2 3">DSM 46095</strain>
    </source>
</reference>
<evidence type="ECO:0000313" key="3">
    <source>
        <dbReference type="Proteomes" id="UP000027345"/>
    </source>
</evidence>
<dbReference type="InterPro" id="IPR000157">
    <property type="entry name" value="TIR_dom"/>
</dbReference>
<dbReference type="Proteomes" id="UP000027345">
    <property type="component" value="Unassembled WGS sequence"/>
</dbReference>
<keyword evidence="3" id="KW-1185">Reference proteome</keyword>
<dbReference type="Gene3D" id="3.40.50.300">
    <property type="entry name" value="P-loop containing nucleotide triphosphate hydrolases"/>
    <property type="match status" value="1"/>
</dbReference>
<dbReference type="AlphaFoldDB" id="A0A066U6N8"/>
<feature type="domain" description="TIR" evidence="1">
    <location>
        <begin position="1"/>
        <end position="125"/>
    </location>
</feature>
<evidence type="ECO:0000259" key="1">
    <source>
        <dbReference type="PROSITE" id="PS50104"/>
    </source>
</evidence>
<dbReference type="SUPFAM" id="SSF52200">
    <property type="entry name" value="Toll/Interleukin receptor TIR domain"/>
    <property type="match status" value="1"/>
</dbReference>
<evidence type="ECO:0000313" key="2">
    <source>
        <dbReference type="EMBL" id="KDN19893.1"/>
    </source>
</evidence>
<dbReference type="STRING" id="287986.DV20_22600"/>
<dbReference type="Pfam" id="PF13676">
    <property type="entry name" value="TIR_2"/>
    <property type="match status" value="1"/>
</dbReference>
<dbReference type="eggNOG" id="ENOG503204K">
    <property type="taxonomic scope" value="Bacteria"/>
</dbReference>
<proteinExistence type="predicted"/>
<dbReference type="GO" id="GO:0007165">
    <property type="term" value="P:signal transduction"/>
    <property type="evidence" value="ECO:0007669"/>
    <property type="project" value="InterPro"/>
</dbReference>
<comment type="caution">
    <text evidence="2">The sequence shown here is derived from an EMBL/GenBank/DDBJ whole genome shotgun (WGS) entry which is preliminary data.</text>
</comment>
<dbReference type="SUPFAM" id="SSF52540">
    <property type="entry name" value="P-loop containing nucleoside triphosphate hydrolases"/>
    <property type="match status" value="1"/>
</dbReference>
<dbReference type="PROSITE" id="PS50104">
    <property type="entry name" value="TIR"/>
    <property type="match status" value="1"/>
</dbReference>